<name>A0A5N7CSL3_9EURO</name>
<protein>
    <submittedName>
        <fullName evidence="1">Uncharacterized protein</fullName>
    </submittedName>
</protein>
<dbReference type="Proteomes" id="UP000325579">
    <property type="component" value="Unassembled WGS sequence"/>
</dbReference>
<evidence type="ECO:0000313" key="1">
    <source>
        <dbReference type="EMBL" id="KAE8397201.1"/>
    </source>
</evidence>
<dbReference type="GeneID" id="43675703"/>
<dbReference type="OrthoDB" id="5273847at2759"/>
<dbReference type="AlphaFoldDB" id="A0A5N7CSL3"/>
<sequence length="232" mass="27065">MDVVFFSPRFWRSRFKINEERGFLYRAVRQSPRTTDDVVWQYLYHSTCTLFRNDRLNNTLKMWETFRWLRNTYLRKGIAQTPLLGFQGRALQHYHSTRLAGTKVETAKILPKLAKVALSILCENSDRYTHITGLEFYNQDGSCESIDCKTPGARIITEKDMASRIQYRQLSGYSSMSGQIELYPLQEFYRSPGFHVLMDATSLVGFQIAKTPNGIHELLLMHQRRSLNLGFC</sequence>
<keyword evidence="2" id="KW-1185">Reference proteome</keyword>
<gene>
    <name evidence="1" type="ORF">BDV37DRAFT_65283</name>
</gene>
<evidence type="ECO:0000313" key="2">
    <source>
        <dbReference type="Proteomes" id="UP000325579"/>
    </source>
</evidence>
<organism evidence="1 2">
    <name type="scientific">Aspergillus pseudonomiae</name>
    <dbReference type="NCBI Taxonomy" id="1506151"/>
    <lineage>
        <taxon>Eukaryota</taxon>
        <taxon>Fungi</taxon>
        <taxon>Dikarya</taxon>
        <taxon>Ascomycota</taxon>
        <taxon>Pezizomycotina</taxon>
        <taxon>Eurotiomycetes</taxon>
        <taxon>Eurotiomycetidae</taxon>
        <taxon>Eurotiales</taxon>
        <taxon>Aspergillaceae</taxon>
        <taxon>Aspergillus</taxon>
        <taxon>Aspergillus subgen. Circumdati</taxon>
    </lineage>
</organism>
<proteinExistence type="predicted"/>
<dbReference type="EMBL" id="ML736911">
    <property type="protein sequence ID" value="KAE8397201.1"/>
    <property type="molecule type" value="Genomic_DNA"/>
</dbReference>
<dbReference type="RefSeq" id="XP_031934520.1">
    <property type="nucleotide sequence ID" value="XM_032091012.1"/>
</dbReference>
<accession>A0A5N7CSL3</accession>
<reference evidence="1 2" key="1">
    <citation type="submission" date="2019-04" db="EMBL/GenBank/DDBJ databases">
        <authorList>
            <consortium name="DOE Joint Genome Institute"/>
            <person name="Mondo S."/>
            <person name="Kjaerbolling I."/>
            <person name="Vesth T."/>
            <person name="Frisvad J.C."/>
            <person name="Nybo J.L."/>
            <person name="Theobald S."/>
            <person name="Kildgaard S."/>
            <person name="Isbrandt T."/>
            <person name="Kuo A."/>
            <person name="Sato A."/>
            <person name="Lyhne E.K."/>
            <person name="Kogle M.E."/>
            <person name="Wiebenga A."/>
            <person name="Kun R.S."/>
            <person name="Lubbers R.J."/>
            <person name="Makela M.R."/>
            <person name="Barry K."/>
            <person name="Chovatia M."/>
            <person name="Clum A."/>
            <person name="Daum C."/>
            <person name="Haridas S."/>
            <person name="He G."/>
            <person name="LaButti K."/>
            <person name="Lipzen A."/>
            <person name="Riley R."/>
            <person name="Salamov A."/>
            <person name="Simmons B.A."/>
            <person name="Magnuson J.K."/>
            <person name="Henrissat B."/>
            <person name="Mortensen U.H."/>
            <person name="Larsen T.O."/>
            <person name="Devries R.P."/>
            <person name="Grigoriev I.V."/>
            <person name="Machida M."/>
            <person name="Baker S.E."/>
            <person name="Andersen M.R."/>
            <person name="Cantor M.N."/>
            <person name="Hua S.X."/>
        </authorList>
    </citation>
    <scope>NUCLEOTIDE SEQUENCE [LARGE SCALE GENOMIC DNA]</scope>
    <source>
        <strain evidence="1 2">CBS 119388</strain>
    </source>
</reference>